<gene>
    <name evidence="8" type="ORF">SAMN04488567_1361</name>
</gene>
<evidence type="ECO:0000256" key="2">
    <source>
        <dbReference type="ARBA" id="ARBA00004765"/>
    </source>
</evidence>
<evidence type="ECO:0000313" key="9">
    <source>
        <dbReference type="Proteomes" id="UP000198922"/>
    </source>
</evidence>
<dbReference type="UniPathway" id="UPA00557">
    <property type="reaction ID" value="UER00612"/>
</dbReference>
<organism evidence="8 9">
    <name type="scientific">Limimaricola pyoseonensis</name>
    <dbReference type="NCBI Taxonomy" id="521013"/>
    <lineage>
        <taxon>Bacteria</taxon>
        <taxon>Pseudomonadati</taxon>
        <taxon>Pseudomonadota</taxon>
        <taxon>Alphaproteobacteria</taxon>
        <taxon>Rhodobacterales</taxon>
        <taxon>Paracoccaceae</taxon>
        <taxon>Limimaricola</taxon>
    </lineage>
</organism>
<evidence type="ECO:0000313" key="8">
    <source>
        <dbReference type="EMBL" id="SDE34454.1"/>
    </source>
</evidence>
<evidence type="ECO:0000256" key="5">
    <source>
        <dbReference type="ARBA" id="ARBA00048427"/>
    </source>
</evidence>
<keyword evidence="6" id="KW-1133">Transmembrane helix</keyword>
<dbReference type="AlphaFoldDB" id="A0A1G7C4Z5"/>
<dbReference type="GO" id="GO:0016024">
    <property type="term" value="P:CDP-diacylglycerol biosynthetic process"/>
    <property type="evidence" value="ECO:0007669"/>
    <property type="project" value="UniProtKB-UniPathway"/>
</dbReference>
<dbReference type="STRING" id="521013.SAMN04488567_1361"/>
<dbReference type="GO" id="GO:0012505">
    <property type="term" value="C:endomembrane system"/>
    <property type="evidence" value="ECO:0007669"/>
    <property type="project" value="UniProtKB-SubCell"/>
</dbReference>
<keyword evidence="8" id="KW-0012">Acyltransferase</keyword>
<comment type="subcellular location">
    <subcellularLocation>
        <location evidence="1">Endomembrane system</location>
        <topology evidence="1">Peripheral membrane protein</topology>
    </subcellularLocation>
</comment>
<evidence type="ECO:0000256" key="3">
    <source>
        <dbReference type="ARBA" id="ARBA00013113"/>
    </source>
</evidence>
<dbReference type="InterPro" id="IPR002123">
    <property type="entry name" value="Plipid/glycerol_acylTrfase"/>
</dbReference>
<accession>A0A1G7C4Z5</accession>
<dbReference type="InterPro" id="IPR045520">
    <property type="entry name" value="GPAT/DHAPAT_C"/>
</dbReference>
<evidence type="ECO:0000256" key="4">
    <source>
        <dbReference type="ARBA" id="ARBA00013432"/>
    </source>
</evidence>
<dbReference type="Proteomes" id="UP000198922">
    <property type="component" value="Unassembled WGS sequence"/>
</dbReference>
<dbReference type="PANTHER" id="PTHR12563">
    <property type="entry name" value="GLYCEROL-3-PHOSPHATE ACYLTRANSFERASE"/>
    <property type="match status" value="1"/>
</dbReference>
<evidence type="ECO:0000259" key="7">
    <source>
        <dbReference type="SMART" id="SM00563"/>
    </source>
</evidence>
<reference evidence="9" key="1">
    <citation type="submission" date="2016-10" db="EMBL/GenBank/DDBJ databases">
        <authorList>
            <person name="Varghese N."/>
            <person name="Submissions S."/>
        </authorList>
    </citation>
    <scope>NUCLEOTIDE SEQUENCE [LARGE SCALE GENOMIC DNA]</scope>
    <source>
        <strain evidence="9">DSM 21424</strain>
    </source>
</reference>
<keyword evidence="6" id="KW-0812">Transmembrane</keyword>
<dbReference type="InterPro" id="IPR022284">
    <property type="entry name" value="GPAT/DHAPAT"/>
</dbReference>
<dbReference type="GO" id="GO:0004366">
    <property type="term" value="F:glycerol-3-phosphate O-acyltransferase activity"/>
    <property type="evidence" value="ECO:0007669"/>
    <property type="project" value="UniProtKB-EC"/>
</dbReference>
<evidence type="ECO:0000256" key="1">
    <source>
        <dbReference type="ARBA" id="ARBA00004184"/>
    </source>
</evidence>
<keyword evidence="6" id="KW-0472">Membrane</keyword>
<comment type="catalytic activity">
    <reaction evidence="5">
        <text>sn-glycerol 3-phosphate + an acyl-CoA = a 1-acyl-sn-glycero-3-phosphate + CoA</text>
        <dbReference type="Rhea" id="RHEA:15325"/>
        <dbReference type="ChEBI" id="CHEBI:57287"/>
        <dbReference type="ChEBI" id="CHEBI:57597"/>
        <dbReference type="ChEBI" id="CHEBI:57970"/>
        <dbReference type="ChEBI" id="CHEBI:58342"/>
        <dbReference type="EC" id="2.3.1.15"/>
    </reaction>
</comment>
<keyword evidence="9" id="KW-1185">Reference proteome</keyword>
<dbReference type="Pfam" id="PF19277">
    <property type="entry name" value="GPAT_C"/>
    <property type="match status" value="1"/>
</dbReference>
<dbReference type="Pfam" id="PF01553">
    <property type="entry name" value="Acyltransferase"/>
    <property type="match status" value="1"/>
</dbReference>
<protein>
    <recommendedName>
        <fullName evidence="4">Glycerol-3-phosphate acyltransferase</fullName>
        <ecNumber evidence="3">2.3.1.15</ecNumber>
    </recommendedName>
</protein>
<sequence>MMRRGGAQVQTGGARGPRRSAALHHPAVAVAVQAGAVLHPAADFRQCRPMFRPVTLPLWLLVLILLFAAVTFASHFLFPSVRWFFRKRMERAVARLNTRLARPIEPFKLARRHDMIQRLIYDPAVTQAVVEHARREGVPENVAFEQARDHAREIVPSFSATAYFTFGTRAAQWLSRALYRIRLGAFDRAALDAIDPDAAVVFVMNHRSNMDYVLVTWLAARTSALSYAVGEWARVWPLAPLIRAMGAYFIRRRDRGALYRRVLQRYVQMATAGGVTQAIFPEGGLSLDGRLASPKTGLLGHIVEDFARHSRDVIFVPVALNYDRVLEDRVLIGAAAAGNRRFRVPLSKIAGAVLGHFAERLTGRFDGFGTASVSFGRPLSLSEFLGPETPGPNTAGVVARQLMARIEEVMPVLPVPLVAGILLDASPLPAERIELRVAARLAMLHGRGVALPRRDAARITADALAILRRRRLVVEGGEGIAPAPGAGPLLAFYAASVTHHFEPARLAAPRPD</sequence>
<dbReference type="SUPFAM" id="SSF69593">
    <property type="entry name" value="Glycerol-3-phosphate (1)-acyltransferase"/>
    <property type="match status" value="1"/>
</dbReference>
<dbReference type="SMART" id="SM00563">
    <property type="entry name" value="PlsC"/>
    <property type="match status" value="1"/>
</dbReference>
<evidence type="ECO:0000256" key="6">
    <source>
        <dbReference type="SAM" id="Phobius"/>
    </source>
</evidence>
<keyword evidence="8" id="KW-0808">Transferase</keyword>
<feature type="domain" description="Phospholipid/glycerol acyltransferase" evidence="7">
    <location>
        <begin position="200"/>
        <end position="323"/>
    </location>
</feature>
<comment type="pathway">
    <text evidence="2">Phospholipid metabolism; CDP-diacylglycerol biosynthesis; CDP-diacylglycerol from sn-glycerol 3-phosphate: step 1/3.</text>
</comment>
<feature type="transmembrane region" description="Helical" evidence="6">
    <location>
        <begin position="58"/>
        <end position="78"/>
    </location>
</feature>
<proteinExistence type="predicted"/>
<dbReference type="EC" id="2.3.1.15" evidence="3"/>
<dbReference type="PANTHER" id="PTHR12563:SF17">
    <property type="entry name" value="DIHYDROXYACETONE PHOSPHATE ACYLTRANSFERASE"/>
    <property type="match status" value="1"/>
</dbReference>
<name>A0A1G7C4Z5_9RHOB</name>
<dbReference type="EMBL" id="FNAT01000002">
    <property type="protein sequence ID" value="SDE34454.1"/>
    <property type="molecule type" value="Genomic_DNA"/>
</dbReference>